<keyword evidence="6 7" id="KW-0961">Cell wall biogenesis/degradation</keyword>
<keyword evidence="8" id="KW-0732">Signal</keyword>
<organism evidence="10 11">
    <name type="scientific">Sphingomonas brevis</name>
    <dbReference type="NCBI Taxonomy" id="2908206"/>
    <lineage>
        <taxon>Bacteria</taxon>
        <taxon>Pseudomonadati</taxon>
        <taxon>Pseudomonadota</taxon>
        <taxon>Alphaproteobacteria</taxon>
        <taxon>Sphingomonadales</taxon>
        <taxon>Sphingomonadaceae</taxon>
        <taxon>Sphingomonas</taxon>
    </lineage>
</organism>
<dbReference type="PROSITE" id="PS52029">
    <property type="entry name" value="LD_TPASE"/>
    <property type="match status" value="1"/>
</dbReference>
<dbReference type="InterPro" id="IPR038063">
    <property type="entry name" value="Transpep_catalytic_dom"/>
</dbReference>
<dbReference type="Pfam" id="PF03734">
    <property type="entry name" value="YkuD"/>
    <property type="match status" value="1"/>
</dbReference>
<dbReference type="CDD" id="cd16913">
    <property type="entry name" value="YkuD_like"/>
    <property type="match status" value="1"/>
</dbReference>
<sequence length="450" mass="48626">MISQTCKLVLLAAVLGSSPAYAKKPPKPVSAPVVTPIFARNFTPIDRFYSARKDALLWMSNREAQVALIQLLRDAPIDGFTRGPDLATQIEGAITAAQTGTPAAATSADRLMSQALIDYVQSLYTQVPGMTYGDNWVRPKAPSGETILATAARAPSLAAHMDEVWNLNPVYAQLRKAAVEEAKLPNGGQSARLALNLSRARFKPPSNKFILVDIASARLWMYENGAPVDSMKVVVGKNEVDPKSGASLRTPMLAGVMYYAIYNPYWHVPDHLVRLNIAPAVAKLGPNALKGNKYEVVDSWSSNPVIVDPATVDWKAVSAGTAHALLRQKPTGANSMGKMKFPFENGLGIYLHDTPHKEYFKEAVRTLSNGCIRLERAADFGSWMMGRPARPEDTSAELTVPFPQGVPIYVTYLTALPDTGKIAYGKDVYGWDARAPMTGQAVVQAAGAGS</sequence>
<feature type="active site" description="Proton donor/acceptor" evidence="7">
    <location>
        <position position="352"/>
    </location>
</feature>
<feature type="domain" description="L,D-TPase catalytic" evidence="9">
    <location>
        <begin position="208"/>
        <end position="411"/>
    </location>
</feature>
<dbReference type="PANTHER" id="PTHR41533">
    <property type="entry name" value="L,D-TRANSPEPTIDASE HI_1667-RELATED"/>
    <property type="match status" value="1"/>
</dbReference>
<evidence type="ECO:0000313" key="11">
    <source>
        <dbReference type="Proteomes" id="UP001165383"/>
    </source>
</evidence>
<evidence type="ECO:0000256" key="3">
    <source>
        <dbReference type="ARBA" id="ARBA00022679"/>
    </source>
</evidence>
<evidence type="ECO:0000259" key="9">
    <source>
        <dbReference type="PROSITE" id="PS52029"/>
    </source>
</evidence>
<dbReference type="RefSeq" id="WP_249914425.1">
    <property type="nucleotide sequence ID" value="NZ_JAMGBB010000001.1"/>
</dbReference>
<dbReference type="Pfam" id="PF20142">
    <property type="entry name" value="Scaffold"/>
    <property type="match status" value="1"/>
</dbReference>
<protein>
    <submittedName>
        <fullName evidence="10">L,D-transpeptidase family protein</fullName>
    </submittedName>
</protein>
<keyword evidence="11" id="KW-1185">Reference proteome</keyword>
<dbReference type="InterPro" id="IPR052905">
    <property type="entry name" value="LD-transpeptidase_YkuD-like"/>
</dbReference>
<feature type="signal peptide" evidence="8">
    <location>
        <begin position="1"/>
        <end position="22"/>
    </location>
</feature>
<evidence type="ECO:0000256" key="6">
    <source>
        <dbReference type="ARBA" id="ARBA00023316"/>
    </source>
</evidence>
<comment type="caution">
    <text evidence="10">The sequence shown here is derived from an EMBL/GenBank/DDBJ whole genome shotgun (WGS) entry which is preliminary data.</text>
</comment>
<evidence type="ECO:0000256" key="7">
    <source>
        <dbReference type="PROSITE-ProRule" id="PRU01373"/>
    </source>
</evidence>
<proteinExistence type="inferred from homology"/>
<evidence type="ECO:0000256" key="4">
    <source>
        <dbReference type="ARBA" id="ARBA00022960"/>
    </source>
</evidence>
<dbReference type="PANTHER" id="PTHR41533:SF1">
    <property type="entry name" value="L,D-TRANSPEPTIDASE YCBB-RELATED"/>
    <property type="match status" value="1"/>
</dbReference>
<evidence type="ECO:0000256" key="8">
    <source>
        <dbReference type="SAM" id="SignalP"/>
    </source>
</evidence>
<keyword evidence="3" id="KW-0808">Transferase</keyword>
<dbReference type="SUPFAM" id="SSF141523">
    <property type="entry name" value="L,D-transpeptidase catalytic domain-like"/>
    <property type="match status" value="1"/>
</dbReference>
<gene>
    <name evidence="10" type="ORF">LZ518_02280</name>
</gene>
<name>A0ABT0S748_9SPHN</name>
<comment type="similarity">
    <text evidence="2">Belongs to the YkuD family.</text>
</comment>
<evidence type="ECO:0000256" key="1">
    <source>
        <dbReference type="ARBA" id="ARBA00004752"/>
    </source>
</evidence>
<dbReference type="Gene3D" id="2.40.440.10">
    <property type="entry name" value="L,D-transpeptidase catalytic domain-like"/>
    <property type="match status" value="1"/>
</dbReference>
<evidence type="ECO:0000313" key="10">
    <source>
        <dbReference type="EMBL" id="MCL6739964.1"/>
    </source>
</evidence>
<dbReference type="InterPro" id="IPR045380">
    <property type="entry name" value="LD_TPept_scaffold_dom"/>
</dbReference>
<evidence type="ECO:0000256" key="5">
    <source>
        <dbReference type="ARBA" id="ARBA00022984"/>
    </source>
</evidence>
<feature type="active site" description="Nucleophile" evidence="7">
    <location>
        <position position="371"/>
    </location>
</feature>
<reference evidence="10" key="1">
    <citation type="submission" date="2022-05" db="EMBL/GenBank/DDBJ databases">
        <authorList>
            <person name="Jo J.-H."/>
            <person name="Im W.-T."/>
        </authorList>
    </citation>
    <scope>NUCLEOTIDE SEQUENCE</scope>
    <source>
        <strain evidence="10">RB56-2</strain>
    </source>
</reference>
<dbReference type="EMBL" id="JAMGBB010000001">
    <property type="protein sequence ID" value="MCL6739964.1"/>
    <property type="molecule type" value="Genomic_DNA"/>
</dbReference>
<evidence type="ECO:0000256" key="2">
    <source>
        <dbReference type="ARBA" id="ARBA00005992"/>
    </source>
</evidence>
<comment type="pathway">
    <text evidence="1 7">Cell wall biogenesis; peptidoglycan biosynthesis.</text>
</comment>
<keyword evidence="4 7" id="KW-0133">Cell shape</keyword>
<dbReference type="InterPro" id="IPR005490">
    <property type="entry name" value="LD_TPept_cat_dom"/>
</dbReference>
<feature type="chain" id="PRO_5046939392" evidence="8">
    <location>
        <begin position="23"/>
        <end position="450"/>
    </location>
</feature>
<dbReference type="Proteomes" id="UP001165383">
    <property type="component" value="Unassembled WGS sequence"/>
</dbReference>
<accession>A0ABT0S748</accession>
<keyword evidence="5 7" id="KW-0573">Peptidoglycan synthesis</keyword>